<dbReference type="EMBL" id="JSZA02000076">
    <property type="protein sequence ID" value="TGO02803.1"/>
    <property type="molecule type" value="Genomic_DNA"/>
</dbReference>
<dbReference type="InterPro" id="IPR016187">
    <property type="entry name" value="CTDL_fold"/>
</dbReference>
<feature type="domain" description="Sulfatase-modifying factor enzyme-like" evidence="1">
    <location>
        <begin position="21"/>
        <end position="253"/>
    </location>
</feature>
<dbReference type="Pfam" id="PF03781">
    <property type="entry name" value="FGE-sulfatase"/>
    <property type="match status" value="1"/>
</dbReference>
<evidence type="ECO:0000259" key="1">
    <source>
        <dbReference type="Pfam" id="PF03781"/>
    </source>
</evidence>
<dbReference type="PANTHER" id="PTHR23150:SF35">
    <property type="entry name" value="BLL6746 PROTEIN"/>
    <property type="match status" value="1"/>
</dbReference>
<dbReference type="InterPro" id="IPR042095">
    <property type="entry name" value="SUMF_sf"/>
</dbReference>
<organism evidence="2 3">
    <name type="scientific">Candidatus Thiomargarita nelsonii</name>
    <dbReference type="NCBI Taxonomy" id="1003181"/>
    <lineage>
        <taxon>Bacteria</taxon>
        <taxon>Pseudomonadati</taxon>
        <taxon>Pseudomonadota</taxon>
        <taxon>Gammaproteobacteria</taxon>
        <taxon>Thiotrichales</taxon>
        <taxon>Thiotrichaceae</taxon>
        <taxon>Thiomargarita</taxon>
    </lineage>
</organism>
<dbReference type="InterPro" id="IPR005532">
    <property type="entry name" value="SUMF_dom"/>
</dbReference>
<accession>A0A4E0QP78</accession>
<dbReference type="InterPro" id="IPR051043">
    <property type="entry name" value="Sulfatase_Mod_Factor_Kinase"/>
</dbReference>
<comment type="caution">
    <text evidence="2">The sequence shown here is derived from an EMBL/GenBank/DDBJ whole genome shotgun (WGS) entry which is preliminary data.</text>
</comment>
<dbReference type="PANTHER" id="PTHR23150">
    <property type="entry name" value="SULFATASE MODIFYING FACTOR 1, 2"/>
    <property type="match status" value="1"/>
</dbReference>
<proteinExistence type="predicted"/>
<dbReference type="SUPFAM" id="SSF56436">
    <property type="entry name" value="C-type lectin-like"/>
    <property type="match status" value="1"/>
</dbReference>
<keyword evidence="3" id="KW-1185">Reference proteome</keyword>
<evidence type="ECO:0000313" key="3">
    <source>
        <dbReference type="Proteomes" id="UP000030428"/>
    </source>
</evidence>
<reference evidence="2 3" key="1">
    <citation type="journal article" date="2016" name="Front. Microbiol.">
        <title>Single-Cell (Meta-)Genomics of a Dimorphic Candidatus Thiomargarita nelsonii Reveals Genomic Plasticity.</title>
        <authorList>
            <person name="Flood B.E."/>
            <person name="Fliss P."/>
            <person name="Jones D.S."/>
            <person name="Dick G.J."/>
            <person name="Jain S."/>
            <person name="Kaster A.K."/>
            <person name="Winkel M."/>
            <person name="Mussmann M."/>
            <person name="Bailey J."/>
        </authorList>
    </citation>
    <scope>NUCLEOTIDE SEQUENCE [LARGE SCALE GENOMIC DNA]</scope>
    <source>
        <strain evidence="2">Hydrate Ridge</strain>
    </source>
</reference>
<evidence type="ECO:0000313" key="2">
    <source>
        <dbReference type="EMBL" id="TGO02803.1"/>
    </source>
</evidence>
<dbReference type="Gene3D" id="3.90.1580.10">
    <property type="entry name" value="paralog of FGE (formylglycine-generating enzyme)"/>
    <property type="match status" value="1"/>
</dbReference>
<dbReference type="Proteomes" id="UP000030428">
    <property type="component" value="Unassembled WGS sequence"/>
</dbReference>
<dbReference type="AlphaFoldDB" id="A0A4E0QP78"/>
<gene>
    <name evidence="2" type="ORF">PN36_18890</name>
</gene>
<name>A0A4E0QP78_9GAMM</name>
<dbReference type="GO" id="GO:0120147">
    <property type="term" value="F:formylglycine-generating oxidase activity"/>
    <property type="evidence" value="ECO:0007669"/>
    <property type="project" value="TreeGrafter"/>
</dbReference>
<protein>
    <submittedName>
        <fullName evidence="2">3-oxoalanine-generating protein</fullName>
    </submittedName>
</protein>
<sequence>MLPTTSAGKVFRSRLKDGSQGPEMVWIAAGSFRMGDIQGGGYDNEKPVHRVSIKRFAMGRYEVTFAEYDKFAEATGREKPDDENWGRGNRPVINVSWHDAVAYTEWLSEQTGQTYRLPTEAQWEYAARGGTDTKYWWGNTASHEYANYGADQCCSGLAKGKDRWKYTAPVGSFAPNPFGIYDTVGNVWEWCADSWDDSYKGAPTDGQVWRGGDENRRVLRGGSWGYEPRYARTASRYRVDSVGRFDLIGFRVVSSVADF</sequence>